<keyword evidence="2" id="KW-1185">Reference proteome</keyword>
<evidence type="ECO:0000313" key="1">
    <source>
        <dbReference type="EMBL" id="GFH33284.1"/>
    </source>
</evidence>
<feature type="non-terminal residue" evidence="1">
    <location>
        <position position="1"/>
    </location>
</feature>
<proteinExistence type="predicted"/>
<comment type="caution">
    <text evidence="1">The sequence shown here is derived from an EMBL/GenBank/DDBJ whole genome shotgun (WGS) entry which is preliminary data.</text>
</comment>
<gene>
    <name evidence="1" type="ORF">HaLaN_32632</name>
</gene>
<dbReference type="AlphaFoldDB" id="A0A6A0AN07"/>
<dbReference type="EMBL" id="BLLF01008200">
    <property type="protein sequence ID" value="GFH33284.1"/>
    <property type="molecule type" value="Genomic_DNA"/>
</dbReference>
<evidence type="ECO:0000313" key="2">
    <source>
        <dbReference type="Proteomes" id="UP000485058"/>
    </source>
</evidence>
<sequence length="73" mass="7315">CPPTKAAAQGGWGAGASQAAVQLRAKWRELHRAALPVYAAATLAMTPCTQAAHASSATVGQTPMLPPPIPVAA</sequence>
<feature type="non-terminal residue" evidence="1">
    <location>
        <position position="73"/>
    </location>
</feature>
<accession>A0A6A0AN07</accession>
<name>A0A6A0AN07_HAELA</name>
<protein>
    <submittedName>
        <fullName evidence="1">Uncharacterized protein</fullName>
    </submittedName>
</protein>
<organism evidence="1 2">
    <name type="scientific">Haematococcus lacustris</name>
    <name type="common">Green alga</name>
    <name type="synonym">Haematococcus pluvialis</name>
    <dbReference type="NCBI Taxonomy" id="44745"/>
    <lineage>
        <taxon>Eukaryota</taxon>
        <taxon>Viridiplantae</taxon>
        <taxon>Chlorophyta</taxon>
        <taxon>core chlorophytes</taxon>
        <taxon>Chlorophyceae</taxon>
        <taxon>CS clade</taxon>
        <taxon>Chlamydomonadales</taxon>
        <taxon>Haematococcaceae</taxon>
        <taxon>Haematococcus</taxon>
    </lineage>
</organism>
<reference evidence="1 2" key="1">
    <citation type="submission" date="2020-02" db="EMBL/GenBank/DDBJ databases">
        <title>Draft genome sequence of Haematococcus lacustris strain NIES-144.</title>
        <authorList>
            <person name="Morimoto D."/>
            <person name="Nakagawa S."/>
            <person name="Yoshida T."/>
            <person name="Sawayama S."/>
        </authorList>
    </citation>
    <scope>NUCLEOTIDE SEQUENCE [LARGE SCALE GENOMIC DNA]</scope>
    <source>
        <strain evidence="1 2">NIES-144</strain>
    </source>
</reference>
<dbReference type="Proteomes" id="UP000485058">
    <property type="component" value="Unassembled WGS sequence"/>
</dbReference>